<comment type="catalytic activity">
    <reaction evidence="13">
        <text>L-lysyl-tRNA(Lys) + a 1,2-diacyl-sn-glycero-3-phospho-(1'-sn-glycerol) = a 1,2-diacyl-sn-glycero-3-phospho-1'-(3'-O-L-lysyl)-sn-glycerol + tRNA(Lys)</text>
        <dbReference type="Rhea" id="RHEA:10668"/>
        <dbReference type="Rhea" id="RHEA-COMP:9696"/>
        <dbReference type="Rhea" id="RHEA-COMP:9697"/>
        <dbReference type="ChEBI" id="CHEBI:64716"/>
        <dbReference type="ChEBI" id="CHEBI:75792"/>
        <dbReference type="ChEBI" id="CHEBI:78442"/>
        <dbReference type="ChEBI" id="CHEBI:78529"/>
        <dbReference type="EC" id="2.3.2.3"/>
    </reaction>
</comment>
<proteinExistence type="inferred from homology"/>
<evidence type="ECO:0000256" key="7">
    <source>
        <dbReference type="ARBA" id="ARBA00022692"/>
    </source>
</evidence>
<evidence type="ECO:0000256" key="13">
    <source>
        <dbReference type="ARBA" id="ARBA00047540"/>
    </source>
</evidence>
<dbReference type="OrthoDB" id="145485at2"/>
<dbReference type="EC" id="2.3.2.3" evidence="3"/>
<evidence type="ECO:0000256" key="9">
    <source>
        <dbReference type="ARBA" id="ARBA00023098"/>
    </source>
</evidence>
<feature type="transmembrane region" description="Helical" evidence="14">
    <location>
        <begin position="325"/>
        <end position="348"/>
    </location>
</feature>
<keyword evidence="6" id="KW-0808">Transferase</keyword>
<feature type="domain" description="Phosphatidylglycerol lysyltransferase C-terminal" evidence="15">
    <location>
        <begin position="546"/>
        <end position="837"/>
    </location>
</feature>
<keyword evidence="7 14" id="KW-0812">Transmembrane</keyword>
<evidence type="ECO:0000256" key="12">
    <source>
        <dbReference type="ARBA" id="ARBA00031899"/>
    </source>
</evidence>
<keyword evidence="10 14" id="KW-0472">Membrane</keyword>
<dbReference type="GO" id="GO:0006629">
    <property type="term" value="P:lipid metabolic process"/>
    <property type="evidence" value="ECO:0007669"/>
    <property type="project" value="UniProtKB-KW"/>
</dbReference>
<dbReference type="GO" id="GO:0005886">
    <property type="term" value="C:plasma membrane"/>
    <property type="evidence" value="ECO:0007669"/>
    <property type="project" value="UniProtKB-SubCell"/>
</dbReference>
<feature type="transmembrane region" description="Helical" evidence="14">
    <location>
        <begin position="416"/>
        <end position="433"/>
    </location>
</feature>
<evidence type="ECO:0000259" key="15">
    <source>
        <dbReference type="Pfam" id="PF09924"/>
    </source>
</evidence>
<dbReference type="Pfam" id="PF03706">
    <property type="entry name" value="LPG_synthase_TM"/>
    <property type="match status" value="1"/>
</dbReference>
<dbReference type="InterPro" id="IPR016181">
    <property type="entry name" value="Acyl_CoA_acyltransferase"/>
</dbReference>
<dbReference type="InterPro" id="IPR022791">
    <property type="entry name" value="L-PG_synthase/AglD"/>
</dbReference>
<evidence type="ECO:0000256" key="8">
    <source>
        <dbReference type="ARBA" id="ARBA00022989"/>
    </source>
</evidence>
<feature type="transmembrane region" description="Helical" evidence="14">
    <location>
        <begin position="131"/>
        <end position="155"/>
    </location>
</feature>
<dbReference type="InterPro" id="IPR051211">
    <property type="entry name" value="PG_lysyltransferase"/>
</dbReference>
<dbReference type="GO" id="GO:0055091">
    <property type="term" value="P:phospholipid homeostasis"/>
    <property type="evidence" value="ECO:0007669"/>
    <property type="project" value="TreeGrafter"/>
</dbReference>
<feature type="transmembrane region" description="Helical" evidence="14">
    <location>
        <begin position="445"/>
        <end position="466"/>
    </location>
</feature>
<name>A0A4Z1AX33_9FLAO</name>
<sequence length="860" mass="99797">MKFPKAIKHIKIPWQQVLAVLILLLAFVFFRSERKEMMLIIPSIKSAKPIWLLIGFGITLLYIFLQAAMYITSFKTLGLSLKFWDAVNLFLKRNFISVFLPAGGISSLAYLPKHIKKQQLETNKVIQASSIYGFIGLLTVFIIGVPIIIYSIYVNKYFNDSWISLVILGLILILVYFIYNSFKTKNKFYQIIENKFPKVTEEINPIFETSLDRKNINLTILISIIIEITGILHVYIAMLALGVQPTFDAAALAYTISVLLMIISPFLRGLGAVEFTMVYILTQFGYSHNQSLATTLLYRVFEFWLPLGFGCLSFMWRGRKLFARIFPAVLIFTLGMINIISVITPPLAERLHFEKLYLPTELMHLSKLMILFIGIALLITSSYLIKGLKSAWIFALIFSILSFFGNILKALDYEEAGFAFLSIVMLIYSRNQYPLKTNLKRLRQGFSIFLLAFFAIFIFNVLSFYYIDKRHFGIDFSWYQAFYYTFQNFLLFSENNLVPRTTFAKDFKDINIFFGFSSWILLILTFFRAKNYNTKDIQNYKEAEEIVEKYGTSALDYFKLMNDKTLYFSSNIDGFLAYKIGLNFAIVLDNVVCDTKYKSDLISEFENYCKTKGLKTAYYRVSEDDLIDFKSFKKQHLLIGQEGIIEVDSFNLQGKERKSMRNALNTLEKKGFKTEVILPPLIEDFLNEIESVSNEWLKEFDKREIVFAEGKFERETLKNQPIITLKNKENKVVTFLNVIPDYTKDEMTYDLFRRTIDSPNGSMDAVIIALINHAKDNKKKYINIGLTPLAGLDKPNNVAEQLMKFAYQRIGTFKQYQTMRDFKEKYANYWSNKYIVYGNDVELIQLPQALSKVMKPEDEN</sequence>
<feature type="transmembrane region" description="Helical" evidence="14">
    <location>
        <begin position="392"/>
        <end position="410"/>
    </location>
</feature>
<protein>
    <recommendedName>
        <fullName evidence="4">Phosphatidylglycerol lysyltransferase</fullName>
        <ecNumber evidence="3">2.3.2.3</ecNumber>
    </recommendedName>
    <alternativeName>
        <fullName evidence="12">Lysylphosphatidylglycerol synthase</fullName>
    </alternativeName>
</protein>
<feature type="transmembrane region" description="Helical" evidence="14">
    <location>
        <begin position="368"/>
        <end position="385"/>
    </location>
</feature>
<evidence type="ECO:0000256" key="3">
    <source>
        <dbReference type="ARBA" id="ARBA00012014"/>
    </source>
</evidence>
<dbReference type="GO" id="GO:0050071">
    <property type="term" value="F:phosphatidylglycerol lysyltransferase activity"/>
    <property type="evidence" value="ECO:0007669"/>
    <property type="project" value="UniProtKB-EC"/>
</dbReference>
<evidence type="ECO:0000256" key="2">
    <source>
        <dbReference type="ARBA" id="ARBA00008627"/>
    </source>
</evidence>
<dbReference type="PANTHER" id="PTHR34697">
    <property type="entry name" value="PHOSPHATIDYLGLYCEROL LYSYLTRANSFERASE"/>
    <property type="match status" value="1"/>
</dbReference>
<feature type="transmembrane region" description="Helical" evidence="14">
    <location>
        <begin position="50"/>
        <end position="71"/>
    </location>
</feature>
<evidence type="ECO:0000256" key="1">
    <source>
        <dbReference type="ARBA" id="ARBA00004651"/>
    </source>
</evidence>
<evidence type="ECO:0000256" key="10">
    <source>
        <dbReference type="ARBA" id="ARBA00023136"/>
    </source>
</evidence>
<evidence type="ECO:0000256" key="14">
    <source>
        <dbReference type="SAM" id="Phobius"/>
    </source>
</evidence>
<dbReference type="GO" id="GO:0046677">
    <property type="term" value="P:response to antibiotic"/>
    <property type="evidence" value="ECO:0007669"/>
    <property type="project" value="UniProtKB-KW"/>
</dbReference>
<dbReference type="NCBIfam" id="TIGR00374">
    <property type="entry name" value="flippase-like domain"/>
    <property type="match status" value="1"/>
</dbReference>
<feature type="transmembrane region" description="Helical" evidence="14">
    <location>
        <begin position="91"/>
        <end position="111"/>
    </location>
</feature>
<feature type="transmembrane region" description="Helical" evidence="14">
    <location>
        <begin position="12"/>
        <end position="30"/>
    </location>
</feature>
<accession>A0A4Z1AX33</accession>
<comment type="subcellular location">
    <subcellularLocation>
        <location evidence="1">Cell membrane</location>
        <topology evidence="1">Multi-pass membrane protein</topology>
    </subcellularLocation>
</comment>
<dbReference type="InterPro" id="IPR024320">
    <property type="entry name" value="LPG_synthase_C"/>
</dbReference>
<keyword evidence="11" id="KW-0046">Antibiotic resistance</keyword>
<dbReference type="PANTHER" id="PTHR34697:SF2">
    <property type="entry name" value="PHOSPHATIDYLGLYCEROL LYSYLTRANSFERASE"/>
    <property type="match status" value="1"/>
</dbReference>
<dbReference type="Proteomes" id="UP000297998">
    <property type="component" value="Unassembled WGS sequence"/>
</dbReference>
<feature type="transmembrane region" description="Helical" evidence="14">
    <location>
        <begin position="249"/>
        <end position="267"/>
    </location>
</feature>
<keyword evidence="5" id="KW-1003">Cell membrane</keyword>
<gene>
    <name evidence="16" type="ORF">E4J94_13335</name>
</gene>
<dbReference type="EMBL" id="SRPE01000009">
    <property type="protein sequence ID" value="TGN24623.1"/>
    <property type="molecule type" value="Genomic_DNA"/>
</dbReference>
<evidence type="ECO:0000256" key="11">
    <source>
        <dbReference type="ARBA" id="ARBA00023251"/>
    </source>
</evidence>
<evidence type="ECO:0000256" key="5">
    <source>
        <dbReference type="ARBA" id="ARBA00022475"/>
    </source>
</evidence>
<evidence type="ECO:0000313" key="17">
    <source>
        <dbReference type="Proteomes" id="UP000297998"/>
    </source>
</evidence>
<organism evidence="16 17">
    <name type="scientific">Empedobacter tilapiae</name>
    <dbReference type="NCBI Taxonomy" id="2491114"/>
    <lineage>
        <taxon>Bacteria</taxon>
        <taxon>Pseudomonadati</taxon>
        <taxon>Bacteroidota</taxon>
        <taxon>Flavobacteriia</taxon>
        <taxon>Flavobacteriales</taxon>
        <taxon>Weeksellaceae</taxon>
        <taxon>Empedobacter</taxon>
    </lineage>
</organism>
<keyword evidence="8 14" id="KW-1133">Transmembrane helix</keyword>
<dbReference type="SUPFAM" id="SSF55729">
    <property type="entry name" value="Acyl-CoA N-acyltransferases (Nat)"/>
    <property type="match status" value="1"/>
</dbReference>
<keyword evidence="17" id="KW-1185">Reference proteome</keyword>
<dbReference type="Pfam" id="PF09924">
    <property type="entry name" value="LPG_synthase_C"/>
    <property type="match status" value="1"/>
</dbReference>
<feature type="transmembrane region" description="Helical" evidence="14">
    <location>
        <begin position="161"/>
        <end position="179"/>
    </location>
</feature>
<evidence type="ECO:0000313" key="16">
    <source>
        <dbReference type="EMBL" id="TGN24623.1"/>
    </source>
</evidence>
<dbReference type="AlphaFoldDB" id="A0A4Z1AX33"/>
<evidence type="ECO:0000256" key="4">
    <source>
        <dbReference type="ARBA" id="ARBA00021546"/>
    </source>
</evidence>
<evidence type="ECO:0000256" key="6">
    <source>
        <dbReference type="ARBA" id="ARBA00022679"/>
    </source>
</evidence>
<dbReference type="RefSeq" id="WP_135836291.1">
    <property type="nucleotide sequence ID" value="NZ_SRPE01000009.1"/>
</dbReference>
<comment type="caution">
    <text evidence="16">The sequence shown here is derived from an EMBL/GenBank/DDBJ whole genome shotgun (WGS) entry which is preliminary data.</text>
</comment>
<reference evidence="16 17" key="1">
    <citation type="submission" date="2019-03" db="EMBL/GenBank/DDBJ databases">
        <title>Empedobacter tilapiae sp. nov., isolated from an intestine of Nile tilapia Oreochromis niloticus.</title>
        <authorList>
            <person name="Kim Y.-O."/>
            <person name="Yoon J.-H."/>
        </authorList>
    </citation>
    <scope>NUCLEOTIDE SEQUENCE [LARGE SCALE GENOMIC DNA]</scope>
    <source>
        <strain evidence="16 17">MRS2</strain>
    </source>
</reference>
<feature type="transmembrane region" description="Helical" evidence="14">
    <location>
        <begin position="218"/>
        <end position="243"/>
    </location>
</feature>
<feature type="transmembrane region" description="Helical" evidence="14">
    <location>
        <begin position="510"/>
        <end position="529"/>
    </location>
</feature>
<comment type="similarity">
    <text evidence="2">Belongs to the LPG synthase family.</text>
</comment>
<keyword evidence="9" id="KW-0443">Lipid metabolism</keyword>